<dbReference type="InterPro" id="IPR038713">
    <property type="entry name" value="Terminase_Gp1_N_sf"/>
</dbReference>
<organism evidence="3 4">
    <name type="scientific">Alkanindiges illinoisensis</name>
    <dbReference type="NCBI Taxonomy" id="197183"/>
    <lineage>
        <taxon>Bacteria</taxon>
        <taxon>Pseudomonadati</taxon>
        <taxon>Pseudomonadota</taxon>
        <taxon>Gammaproteobacteria</taxon>
        <taxon>Moraxellales</taxon>
        <taxon>Moraxellaceae</taxon>
        <taxon>Alkanindiges</taxon>
    </lineage>
</organism>
<dbReference type="InterPro" id="IPR052404">
    <property type="entry name" value="SPP1-like_terminase"/>
</dbReference>
<keyword evidence="2" id="KW-0231">Viral genome packaging</keyword>
<dbReference type="PANTHER" id="PTHR41328">
    <property type="entry name" value="TERMINASE SMALL SUBUNIT-RELATED"/>
    <property type="match status" value="1"/>
</dbReference>
<dbReference type="PANTHER" id="PTHR41328:SF2">
    <property type="entry name" value="TERMINASE SMALL SUBUNIT"/>
    <property type="match status" value="1"/>
</dbReference>
<evidence type="ECO:0000313" key="3">
    <source>
        <dbReference type="EMBL" id="TEU25532.1"/>
    </source>
</evidence>
<gene>
    <name evidence="3" type="ORF">E2B99_09175</name>
</gene>
<dbReference type="AlphaFoldDB" id="A0A4Y7XB77"/>
<accession>A0A4Y7XB77</accession>
<keyword evidence="1" id="KW-1188">Viral release from host cell</keyword>
<dbReference type="InterPro" id="IPR005335">
    <property type="entry name" value="Terminase_ssu"/>
</dbReference>
<dbReference type="RefSeq" id="WP_134244682.1">
    <property type="nucleotide sequence ID" value="NZ_SNTY01000036.1"/>
</dbReference>
<reference evidence="3 4" key="1">
    <citation type="submission" date="2019-03" db="EMBL/GenBank/DDBJ databases">
        <title>Alkanindiges illinoisensis: a potential pathogenic isolated from ascites of a gastric cancer patient with abdominal metastasis.</title>
        <authorList>
            <person name="Hu X."/>
            <person name="Yang B."/>
            <person name="Yan X."/>
            <person name="Lin L."/>
            <person name="Zhao H."/>
            <person name="Zhou F."/>
            <person name="Su B."/>
            <person name="Chen J."/>
            <person name="Rui Y."/>
            <person name="Wang Q."/>
            <person name="Zheng L."/>
        </authorList>
    </citation>
    <scope>NUCLEOTIDE SEQUENCE [LARGE SCALE GENOMIC DNA]</scope>
    <source>
        <strain evidence="3 4">NFYY 23406</strain>
    </source>
</reference>
<proteinExistence type="predicted"/>
<evidence type="ECO:0000256" key="2">
    <source>
        <dbReference type="ARBA" id="ARBA00023219"/>
    </source>
</evidence>
<sequence length="138" mass="15005">MRPINHQQQQFINEYLTTGNGKQAAIAAGYSANTAQVQASRLLKQPAIRHAVEAQQQAASIETQTTMQDLLAELEAARVEALAQGQCGAAISATMGKAKLLGLDKPKDQTGQPKDEVTKIIIEFMDDDQRIEKDCLVI</sequence>
<dbReference type="GO" id="GO:0051276">
    <property type="term" value="P:chromosome organization"/>
    <property type="evidence" value="ECO:0007669"/>
    <property type="project" value="InterPro"/>
</dbReference>
<evidence type="ECO:0000256" key="1">
    <source>
        <dbReference type="ARBA" id="ARBA00022612"/>
    </source>
</evidence>
<protein>
    <submittedName>
        <fullName evidence="3">Terminase small subunit</fullName>
    </submittedName>
</protein>
<dbReference type="Gene3D" id="1.10.10.1400">
    <property type="entry name" value="Terminase, small subunit, N-terminal DNA-binding domain, HTH motif"/>
    <property type="match status" value="1"/>
</dbReference>
<keyword evidence="4" id="KW-1185">Reference proteome</keyword>
<evidence type="ECO:0000313" key="4">
    <source>
        <dbReference type="Proteomes" id="UP000297834"/>
    </source>
</evidence>
<dbReference type="EMBL" id="SNTY01000036">
    <property type="protein sequence ID" value="TEU25532.1"/>
    <property type="molecule type" value="Genomic_DNA"/>
</dbReference>
<comment type="caution">
    <text evidence="3">The sequence shown here is derived from an EMBL/GenBank/DDBJ whole genome shotgun (WGS) entry which is preliminary data.</text>
</comment>
<dbReference type="Proteomes" id="UP000297834">
    <property type="component" value="Unassembled WGS sequence"/>
</dbReference>
<dbReference type="Pfam" id="PF03592">
    <property type="entry name" value="Terminase_2"/>
    <property type="match status" value="1"/>
</dbReference>
<name>A0A4Y7XB77_9GAMM</name>
<dbReference type="OrthoDB" id="8227562at2"/>